<evidence type="ECO:0000313" key="1">
    <source>
        <dbReference type="EMBL" id="MPN37055.1"/>
    </source>
</evidence>
<accession>A0A645HDE2</accession>
<gene>
    <name evidence="1" type="primary">mutS_62</name>
    <name evidence="1" type="ORF">SDC9_184571</name>
</gene>
<dbReference type="AlphaFoldDB" id="A0A645HDE2"/>
<organism evidence="1">
    <name type="scientific">bioreactor metagenome</name>
    <dbReference type="NCBI Taxonomy" id="1076179"/>
    <lineage>
        <taxon>unclassified sequences</taxon>
        <taxon>metagenomes</taxon>
        <taxon>ecological metagenomes</taxon>
    </lineage>
</organism>
<reference evidence="1" key="1">
    <citation type="submission" date="2019-08" db="EMBL/GenBank/DDBJ databases">
        <authorList>
            <person name="Kucharzyk K."/>
            <person name="Murdoch R.W."/>
            <person name="Higgins S."/>
            <person name="Loffler F."/>
        </authorList>
    </citation>
    <scope>NUCLEOTIDE SEQUENCE</scope>
</reference>
<comment type="caution">
    <text evidence="1">The sequence shown here is derived from an EMBL/GenBank/DDBJ whole genome shotgun (WGS) entry which is preliminary data.</text>
</comment>
<proteinExistence type="predicted"/>
<protein>
    <submittedName>
        <fullName evidence="1">DNA mismatch repair protein MutS</fullName>
    </submittedName>
</protein>
<name>A0A645HDE2_9ZZZZ</name>
<dbReference type="EMBL" id="VSSQ01091515">
    <property type="protein sequence ID" value="MPN37055.1"/>
    <property type="molecule type" value="Genomic_DNA"/>
</dbReference>
<sequence length="85" mass="9636">MAKLAGLPESVIERAKDVLEEIETEQGFVKPFQTIISDRCDDDVQVSLEDINGNQVIERIRDLSIETLTPIEAINLLYEFKKTVT</sequence>